<evidence type="ECO:0000256" key="1">
    <source>
        <dbReference type="SAM" id="MobiDB-lite"/>
    </source>
</evidence>
<feature type="compositionally biased region" description="Basic and acidic residues" evidence="1">
    <location>
        <begin position="64"/>
        <end position="115"/>
    </location>
</feature>
<feature type="compositionally biased region" description="Polar residues" evidence="1">
    <location>
        <begin position="125"/>
        <end position="134"/>
    </location>
</feature>
<protein>
    <submittedName>
        <fullName evidence="3">Uncharacterized protein</fullName>
    </submittedName>
</protein>
<keyword evidence="4" id="KW-1185">Reference proteome</keyword>
<feature type="region of interest" description="Disordered" evidence="1">
    <location>
        <begin position="62"/>
        <end position="140"/>
    </location>
</feature>
<evidence type="ECO:0000313" key="4">
    <source>
        <dbReference type="Proteomes" id="UP000245383"/>
    </source>
</evidence>
<dbReference type="AlphaFoldDB" id="A0A2T9YK08"/>
<feature type="chain" id="PRO_5015433085" evidence="2">
    <location>
        <begin position="23"/>
        <end position="167"/>
    </location>
</feature>
<keyword evidence="2" id="KW-0732">Signal</keyword>
<comment type="caution">
    <text evidence="3">The sequence shown here is derived from an EMBL/GenBank/DDBJ whole genome shotgun (WGS) entry which is preliminary data.</text>
</comment>
<gene>
    <name evidence="3" type="ORF">BB561_003686</name>
</gene>
<sequence length="167" mass="18513">MNHNTYIALFLAYSVILTVVYSAPAAPYNLNLEISNHRQFELRNKNDSNKLDVKNKTEYLMIRAESDKKEPEANAKPKESDKLKTDDKSPKTSEEAQKSKGDTKPEDKAAADKESASSTEKTSTGQSSTSNDDIASQAKPHIDNVANFFTGIFDKVTEFFNSLVSKG</sequence>
<name>A0A2T9YK08_9FUNG</name>
<feature type="signal peptide" evidence="2">
    <location>
        <begin position="1"/>
        <end position="22"/>
    </location>
</feature>
<evidence type="ECO:0000256" key="2">
    <source>
        <dbReference type="SAM" id="SignalP"/>
    </source>
</evidence>
<organism evidence="3 4">
    <name type="scientific">Smittium simulii</name>
    <dbReference type="NCBI Taxonomy" id="133385"/>
    <lineage>
        <taxon>Eukaryota</taxon>
        <taxon>Fungi</taxon>
        <taxon>Fungi incertae sedis</taxon>
        <taxon>Zoopagomycota</taxon>
        <taxon>Kickxellomycotina</taxon>
        <taxon>Harpellomycetes</taxon>
        <taxon>Harpellales</taxon>
        <taxon>Legeriomycetaceae</taxon>
        <taxon>Smittium</taxon>
    </lineage>
</organism>
<reference evidence="3 4" key="1">
    <citation type="journal article" date="2018" name="MBio">
        <title>Comparative Genomics Reveals the Core Gene Toolbox for the Fungus-Insect Symbiosis.</title>
        <authorList>
            <person name="Wang Y."/>
            <person name="Stata M."/>
            <person name="Wang W."/>
            <person name="Stajich J.E."/>
            <person name="White M.M."/>
            <person name="Moncalvo J.M."/>
        </authorList>
    </citation>
    <scope>NUCLEOTIDE SEQUENCE [LARGE SCALE GENOMIC DNA]</scope>
    <source>
        <strain evidence="3 4">SWE-8-4</strain>
    </source>
</reference>
<proteinExistence type="predicted"/>
<evidence type="ECO:0000313" key="3">
    <source>
        <dbReference type="EMBL" id="PVU92663.1"/>
    </source>
</evidence>
<dbReference type="Proteomes" id="UP000245383">
    <property type="component" value="Unassembled WGS sequence"/>
</dbReference>
<accession>A0A2T9YK08</accession>
<dbReference type="EMBL" id="MBFR01000153">
    <property type="protein sequence ID" value="PVU92663.1"/>
    <property type="molecule type" value="Genomic_DNA"/>
</dbReference>